<accession>A0A1G9Q1R0</accession>
<keyword evidence="2" id="KW-1185">Reference proteome</keyword>
<dbReference type="Proteomes" id="UP000199350">
    <property type="component" value="Chromosome I"/>
</dbReference>
<name>A0A1G9Q1R0_9CORY</name>
<gene>
    <name evidence="1" type="ORF">SAMN04488535_1715</name>
</gene>
<dbReference type="EMBL" id="LT629700">
    <property type="protein sequence ID" value="SDM04978.1"/>
    <property type="molecule type" value="Genomic_DNA"/>
</dbReference>
<dbReference type="OrthoDB" id="5189541at2"/>
<evidence type="ECO:0000313" key="2">
    <source>
        <dbReference type="Proteomes" id="UP000199350"/>
    </source>
</evidence>
<dbReference type="AlphaFoldDB" id="A0A1G9Q1R0"/>
<dbReference type="InterPro" id="IPR023869">
    <property type="entry name" value="tRNA_Adeno_NH3ase_assoc_put"/>
</dbReference>
<organism evidence="1 2">
    <name type="scientific">Corynebacterium mycetoides</name>
    <dbReference type="NCBI Taxonomy" id="38302"/>
    <lineage>
        <taxon>Bacteria</taxon>
        <taxon>Bacillati</taxon>
        <taxon>Actinomycetota</taxon>
        <taxon>Actinomycetes</taxon>
        <taxon>Mycobacteriales</taxon>
        <taxon>Corynebacteriaceae</taxon>
        <taxon>Corynebacterium</taxon>
    </lineage>
</organism>
<protein>
    <submittedName>
        <fullName evidence="1">Putative tRNA adenosine deaminase-associated protein</fullName>
    </submittedName>
</protein>
<dbReference type="RefSeq" id="WP_092151253.1">
    <property type="nucleotide sequence ID" value="NZ_LT629700.1"/>
</dbReference>
<evidence type="ECO:0000313" key="1">
    <source>
        <dbReference type="EMBL" id="SDM04978.1"/>
    </source>
</evidence>
<proteinExistence type="predicted"/>
<dbReference type="NCBIfam" id="TIGR03941">
    <property type="entry name" value="tRNA_deam_assoc"/>
    <property type="match status" value="1"/>
</dbReference>
<sequence length="163" mass="17592">MSQDFDGYEDGYAVVVAKQGGEWVVREFADSFESLATSVAAVRGMRSEGAAFAILNVEEGYLVIVRPGPSTIRVLISDATMAVDDDFAAEVLAEAGIEVPDIDVDELDMVDGYPDGDFDILADVGLRSEVLEVMLDSDDDPYLIIERIADELGFSDELADALD</sequence>
<dbReference type="STRING" id="38302.SAMN04488535_1715"/>
<reference evidence="2" key="1">
    <citation type="submission" date="2016-10" db="EMBL/GenBank/DDBJ databases">
        <authorList>
            <person name="Varghese N."/>
            <person name="Submissions S."/>
        </authorList>
    </citation>
    <scope>NUCLEOTIDE SEQUENCE [LARGE SCALE GENOMIC DNA]</scope>
    <source>
        <strain evidence="2">DSM 20632</strain>
    </source>
</reference>